<dbReference type="PROSITE" id="PS51677">
    <property type="entry name" value="NODB"/>
    <property type="match status" value="1"/>
</dbReference>
<dbReference type="EMBL" id="JBHUJC010000037">
    <property type="protein sequence ID" value="MFD2277071.1"/>
    <property type="molecule type" value="Genomic_DNA"/>
</dbReference>
<dbReference type="Pfam" id="PF01522">
    <property type="entry name" value="Polysacc_deac_1"/>
    <property type="match status" value="1"/>
</dbReference>
<name>A0ABW5E383_9BACT</name>
<feature type="chain" id="PRO_5045379779" evidence="3">
    <location>
        <begin position="21"/>
        <end position="410"/>
    </location>
</feature>
<evidence type="ECO:0000259" key="4">
    <source>
        <dbReference type="PROSITE" id="PS51677"/>
    </source>
</evidence>
<gene>
    <name evidence="5" type="ORF">ACFSQZ_11365</name>
</gene>
<dbReference type="SUPFAM" id="SSF88713">
    <property type="entry name" value="Glycoside hydrolase/deacetylase"/>
    <property type="match status" value="1"/>
</dbReference>
<dbReference type="PANTHER" id="PTHR34216">
    <property type="match status" value="1"/>
</dbReference>
<sequence length="410" mass="45727">MTQTFCTLLLIFLFSSLSQAQLDESKKAVADATQEPVKINTAEDHSLVSVLGYHDFSSTKQATEMCLPTDTFRSQMQALKDLELKVISLGEFLAWKNGTLKLPERSVLITIDDGWKSVYHEAYPVLKEFGYPFTLFLYQDFVGPKKLALNEALIKEMMENGASIGSHSVSHPYPSTIKKYIEQGGDAYHDFLTTEFTQSKAYLDKTFKIDITTYAYPGGFHTPEMFEVATTAGYDLLFTVIPGKVSKKSSNLTLPRYIILGTHDSIFENATSFPATATSAASLGAKIQSTPYPVTPPAGATIDERLPEISIDLSTVEQLDPESVVMRVSGFGKVPHTYQPESKKFSWKVNRRLRKPTCDITVSWKLLDAESYEKPMSWTFVLNRQAAYLPTTAPSLPEPKTQFELPNSSN</sequence>
<dbReference type="PANTHER" id="PTHR34216:SF3">
    <property type="entry name" value="POLY-BETA-1,6-N-ACETYL-D-GLUCOSAMINE N-DEACETYLASE"/>
    <property type="match status" value="1"/>
</dbReference>
<dbReference type="InterPro" id="IPR002509">
    <property type="entry name" value="NODB_dom"/>
</dbReference>
<proteinExistence type="predicted"/>
<dbReference type="Proteomes" id="UP001597297">
    <property type="component" value="Unassembled WGS sequence"/>
</dbReference>
<dbReference type="RefSeq" id="WP_377093137.1">
    <property type="nucleotide sequence ID" value="NZ_JBHSJM010000001.1"/>
</dbReference>
<evidence type="ECO:0000313" key="6">
    <source>
        <dbReference type="Proteomes" id="UP001597297"/>
    </source>
</evidence>
<dbReference type="InterPro" id="IPR011330">
    <property type="entry name" value="Glyco_hydro/deAcase_b/a-brl"/>
</dbReference>
<reference evidence="6" key="1">
    <citation type="journal article" date="2019" name="Int. J. Syst. Evol. Microbiol.">
        <title>The Global Catalogue of Microorganisms (GCM) 10K type strain sequencing project: providing services to taxonomists for standard genome sequencing and annotation.</title>
        <authorList>
            <consortium name="The Broad Institute Genomics Platform"/>
            <consortium name="The Broad Institute Genome Sequencing Center for Infectious Disease"/>
            <person name="Wu L."/>
            <person name="Ma J."/>
        </authorList>
    </citation>
    <scope>NUCLEOTIDE SEQUENCE [LARGE SCALE GENOMIC DNA]</scope>
    <source>
        <strain evidence="6">JCM 16545</strain>
    </source>
</reference>
<organism evidence="5 6">
    <name type="scientific">Rubritalea spongiae</name>
    <dbReference type="NCBI Taxonomy" id="430797"/>
    <lineage>
        <taxon>Bacteria</taxon>
        <taxon>Pseudomonadati</taxon>
        <taxon>Verrucomicrobiota</taxon>
        <taxon>Verrucomicrobiia</taxon>
        <taxon>Verrucomicrobiales</taxon>
        <taxon>Rubritaleaceae</taxon>
        <taxon>Rubritalea</taxon>
    </lineage>
</organism>
<keyword evidence="2 3" id="KW-0732">Signal</keyword>
<comment type="caution">
    <text evidence="5">The sequence shown here is derived from an EMBL/GenBank/DDBJ whole genome shotgun (WGS) entry which is preliminary data.</text>
</comment>
<comment type="subcellular location">
    <subcellularLocation>
        <location evidence="1">Secreted</location>
    </subcellularLocation>
</comment>
<evidence type="ECO:0000256" key="3">
    <source>
        <dbReference type="SAM" id="SignalP"/>
    </source>
</evidence>
<evidence type="ECO:0000313" key="5">
    <source>
        <dbReference type="EMBL" id="MFD2277071.1"/>
    </source>
</evidence>
<dbReference type="Gene3D" id="3.20.20.370">
    <property type="entry name" value="Glycoside hydrolase/deacetylase"/>
    <property type="match status" value="1"/>
</dbReference>
<protein>
    <submittedName>
        <fullName evidence="5">Polysaccharide deacetylase family protein</fullName>
    </submittedName>
</protein>
<keyword evidence="6" id="KW-1185">Reference proteome</keyword>
<evidence type="ECO:0000256" key="1">
    <source>
        <dbReference type="ARBA" id="ARBA00004613"/>
    </source>
</evidence>
<feature type="domain" description="NodB homology" evidence="4">
    <location>
        <begin position="105"/>
        <end position="334"/>
    </location>
</feature>
<dbReference type="InterPro" id="IPR051398">
    <property type="entry name" value="Polysacch_Deacetylase"/>
</dbReference>
<feature type="signal peptide" evidence="3">
    <location>
        <begin position="1"/>
        <end position="20"/>
    </location>
</feature>
<evidence type="ECO:0000256" key="2">
    <source>
        <dbReference type="ARBA" id="ARBA00022729"/>
    </source>
</evidence>
<accession>A0ABW5E383</accession>
<dbReference type="CDD" id="cd10973">
    <property type="entry name" value="CE4_DAC_u4_5s"/>
    <property type="match status" value="1"/>
</dbReference>